<dbReference type="EMBL" id="HBIJ01019109">
    <property type="protein sequence ID" value="CAE0371755.1"/>
    <property type="molecule type" value="Transcribed_RNA"/>
</dbReference>
<protein>
    <recommendedName>
        <fullName evidence="6">Thiopurine S-methyltransferase</fullName>
    </recommendedName>
</protein>
<evidence type="ECO:0000256" key="3">
    <source>
        <dbReference type="ARBA" id="ARBA00022679"/>
    </source>
</evidence>
<dbReference type="Gene3D" id="3.40.50.150">
    <property type="entry name" value="Vaccinia Virus protein VP39"/>
    <property type="match status" value="1"/>
</dbReference>
<evidence type="ECO:0008006" key="6">
    <source>
        <dbReference type="Google" id="ProtNLM"/>
    </source>
</evidence>
<dbReference type="AlphaFoldDB" id="A0A7S3NQ09"/>
<dbReference type="InterPro" id="IPR008854">
    <property type="entry name" value="TPMT"/>
</dbReference>
<sequence>MSQEENQESGHLWEPPLQEDKIEASEALKALLPKLETGGKALVPGYRPYDTVELAYVTRKTIGLATTTEAGERAKDFEEKLKNIHTYRDLNHNAEKCKRLEFRAESFFKQQDKFDLIWDYAYFCAIEPKWHKQWAQTIERILEPTGQLAIFLWPHDKPKGGNYPPYSAEIHDINQLLQPYGFACLEKVKLDDGGTVALYRRPGACPEFPPSGPFR</sequence>
<dbReference type="PANTHER" id="PTHR32183:SF11">
    <property type="entry name" value="THIOL METHYLTRANSFERASE 2-RELATED"/>
    <property type="match status" value="1"/>
</dbReference>
<keyword evidence="2" id="KW-0489">Methyltransferase</keyword>
<reference evidence="5" key="1">
    <citation type="submission" date="2021-01" db="EMBL/GenBank/DDBJ databases">
        <authorList>
            <person name="Corre E."/>
            <person name="Pelletier E."/>
            <person name="Niang G."/>
            <person name="Scheremetjew M."/>
            <person name="Finn R."/>
            <person name="Kale V."/>
            <person name="Holt S."/>
            <person name="Cochrane G."/>
            <person name="Meng A."/>
            <person name="Brown T."/>
            <person name="Cohen L."/>
        </authorList>
    </citation>
    <scope>NUCLEOTIDE SEQUENCE</scope>
    <source>
        <strain evidence="5">CCMP1510</strain>
    </source>
</reference>
<keyword evidence="4" id="KW-0949">S-adenosyl-L-methionine</keyword>
<proteinExistence type="predicted"/>
<name>A0A7S3NQ09_9STRA</name>
<dbReference type="GO" id="GO:0032259">
    <property type="term" value="P:methylation"/>
    <property type="evidence" value="ECO:0007669"/>
    <property type="project" value="UniProtKB-KW"/>
</dbReference>
<dbReference type="Pfam" id="PF05724">
    <property type="entry name" value="TPMT"/>
    <property type="match status" value="1"/>
</dbReference>
<dbReference type="SUPFAM" id="SSF53335">
    <property type="entry name" value="S-adenosyl-L-methionine-dependent methyltransferases"/>
    <property type="match status" value="1"/>
</dbReference>
<keyword evidence="1" id="KW-0597">Phosphoprotein</keyword>
<dbReference type="InterPro" id="IPR029063">
    <property type="entry name" value="SAM-dependent_MTases_sf"/>
</dbReference>
<organism evidence="5">
    <name type="scientific">Aureoumbra lagunensis</name>
    <dbReference type="NCBI Taxonomy" id="44058"/>
    <lineage>
        <taxon>Eukaryota</taxon>
        <taxon>Sar</taxon>
        <taxon>Stramenopiles</taxon>
        <taxon>Ochrophyta</taxon>
        <taxon>Pelagophyceae</taxon>
        <taxon>Pelagomonadales</taxon>
        <taxon>Aureoumbra</taxon>
    </lineage>
</organism>
<evidence type="ECO:0000256" key="1">
    <source>
        <dbReference type="ARBA" id="ARBA00022553"/>
    </source>
</evidence>
<gene>
    <name evidence="5" type="ORF">ALAG00032_LOCUS12537</name>
</gene>
<evidence type="ECO:0000256" key="2">
    <source>
        <dbReference type="ARBA" id="ARBA00022603"/>
    </source>
</evidence>
<accession>A0A7S3NQ09</accession>
<evidence type="ECO:0000256" key="4">
    <source>
        <dbReference type="ARBA" id="ARBA00022691"/>
    </source>
</evidence>
<evidence type="ECO:0000313" key="5">
    <source>
        <dbReference type="EMBL" id="CAE0371755.1"/>
    </source>
</evidence>
<keyword evidence="3" id="KW-0808">Transferase</keyword>
<dbReference type="GO" id="GO:0008757">
    <property type="term" value="F:S-adenosylmethionine-dependent methyltransferase activity"/>
    <property type="evidence" value="ECO:0007669"/>
    <property type="project" value="InterPro"/>
</dbReference>
<dbReference type="PANTHER" id="PTHR32183">
    <property type="match status" value="1"/>
</dbReference>